<dbReference type="EMBL" id="CM042883">
    <property type="protein sequence ID" value="KAI4372568.1"/>
    <property type="molecule type" value="Genomic_DNA"/>
</dbReference>
<protein>
    <submittedName>
        <fullName evidence="1">Uncharacterized protein</fullName>
    </submittedName>
</protein>
<organism evidence="1 2">
    <name type="scientific">Melastoma candidum</name>
    <dbReference type="NCBI Taxonomy" id="119954"/>
    <lineage>
        <taxon>Eukaryota</taxon>
        <taxon>Viridiplantae</taxon>
        <taxon>Streptophyta</taxon>
        <taxon>Embryophyta</taxon>
        <taxon>Tracheophyta</taxon>
        <taxon>Spermatophyta</taxon>
        <taxon>Magnoliopsida</taxon>
        <taxon>eudicotyledons</taxon>
        <taxon>Gunneridae</taxon>
        <taxon>Pentapetalae</taxon>
        <taxon>rosids</taxon>
        <taxon>malvids</taxon>
        <taxon>Myrtales</taxon>
        <taxon>Melastomataceae</taxon>
        <taxon>Melastomatoideae</taxon>
        <taxon>Melastomateae</taxon>
        <taxon>Melastoma</taxon>
    </lineage>
</organism>
<dbReference type="Proteomes" id="UP001057402">
    <property type="component" value="Chromosome 4"/>
</dbReference>
<gene>
    <name evidence="1" type="ORF">MLD38_010781</name>
</gene>
<comment type="caution">
    <text evidence="1">The sequence shown here is derived from an EMBL/GenBank/DDBJ whole genome shotgun (WGS) entry which is preliminary data.</text>
</comment>
<reference evidence="2" key="1">
    <citation type="journal article" date="2023" name="Front. Plant Sci.">
        <title>Chromosomal-level genome assembly of Melastoma candidum provides insights into trichome evolution.</title>
        <authorList>
            <person name="Zhong Y."/>
            <person name="Wu W."/>
            <person name="Sun C."/>
            <person name="Zou P."/>
            <person name="Liu Y."/>
            <person name="Dai S."/>
            <person name="Zhou R."/>
        </authorList>
    </citation>
    <scope>NUCLEOTIDE SEQUENCE [LARGE SCALE GENOMIC DNA]</scope>
</reference>
<keyword evidence="2" id="KW-1185">Reference proteome</keyword>
<name>A0ACB9R0Y5_9MYRT</name>
<accession>A0ACB9R0Y5</accession>
<evidence type="ECO:0000313" key="2">
    <source>
        <dbReference type="Proteomes" id="UP001057402"/>
    </source>
</evidence>
<evidence type="ECO:0000313" key="1">
    <source>
        <dbReference type="EMBL" id="KAI4372568.1"/>
    </source>
</evidence>
<sequence length="890" mass="102126">MQKLGLSAMKSLERFKSPSATGGGSSSRDSPKPFSFAARQSSESLTIGSFANLKMAAERLVKEQASVKTDLEMANSKLKKSVEHIGLLEGKLQNAFNENAKLKVKQTEDEKLWRGLESKYSSTKNLCDQLAETLQLLAGQIEDAEKDKKFFEEKLLGSSVAIDNLNQQMSSLSMKLEEADVAVKKRDKEVEDLKVQISQREQFHQDEKQKMASLIEEKETIIKEIESKSQSDALALESLTSKLGEVGVQLRSKEDEIKLLDGSRHSLEKEKGDLESKNDQLANKLTLMAQEIKDLEKFAHQAATQLNELDRQSLVYCSDFEQLNNLNSSFFELFHEKMELIAKNSRERYMKLHEEFLSLFSERDALQLKNQELIFKIAEHQKGQELTTKEHLKERHLAEERIQKLESEVDILYAKKHEAELLISKQSEDILTFLEKSKFDKDKMQGLLLEISALKTEKRDSAEKFQAEIQKRSEELIVLQKVIEENGHYAESMQKQLHEIQRDLEDKDMSLLKYKEREKLLEGQIASVQESMTATESRLAESKKQYDIMLGSKEMELSRHLKELSQRNDNAINDIRRKYDVEKQDIIDKEKEKVDKIIQEMEKKCDEKLAVCREESRQYLLRTQEEHATLVCQIQQENARNESALKASHIEDLKRAQLLAENDFREKTTSLRNDHEARLKAVTSQYEDECSRLREELDLQKSKEDRQRALLQLQWKVMSDKPSEDQEVSSRKVGKSGDSKRSQHALEMETHEQGKDSPHPDASQTPMSKLLKRVESGNAGSVINIPKHSKKVTHREYEVETSNGMITKRRKTKSTVMIENPRKNKKISSRVSTPRNVKDNLKDRLGSPTFSLAKDVKGSKGAPPQRTSNIGDLFSEGSLNPYAEDPYAFD</sequence>
<proteinExistence type="predicted"/>